<comment type="similarity">
    <text evidence="4">Belongs to the calycin superfamily. Triabin family.</text>
</comment>
<protein>
    <submittedName>
        <fullName evidence="6">Venom triabin-like protein 1</fullName>
    </submittedName>
</protein>
<dbReference type="SUPFAM" id="SSF50814">
    <property type="entry name" value="Lipocalins"/>
    <property type="match status" value="1"/>
</dbReference>
<dbReference type="AlphaFoldDB" id="A0A1Q1NPL2"/>
<accession>A0A1Q1NPL2</accession>
<sequence>MNALFALTFCGILALSFSASVSNLQCRNIAGKSDLDVKKYFNGRWYLTKLEKSDGPSDVCQESKSDVKDGIVSHKILSYYQGRDPEFGYIDCKTNVKEISDGKAVLNCNLKLKSEVSTFTLEGTVVETDYETFAIFYACGKDGDKVTGDNVLLLQRNKDIEETNPKIKETLKKIGLNLDDFTPRKPGFCKVDPDF</sequence>
<comment type="subcellular location">
    <subcellularLocation>
        <location evidence="1">Secreted</location>
    </subcellularLocation>
</comment>
<dbReference type="InterPro" id="IPR005657">
    <property type="entry name" value="Triabi/Procalin"/>
</dbReference>
<evidence type="ECO:0000256" key="5">
    <source>
        <dbReference type="SAM" id="SignalP"/>
    </source>
</evidence>
<dbReference type="GO" id="GO:0005576">
    <property type="term" value="C:extracellular region"/>
    <property type="evidence" value="ECO:0007669"/>
    <property type="project" value="UniProtKB-SubCell"/>
</dbReference>
<keyword evidence="2" id="KW-0964">Secreted</keyword>
<evidence type="ECO:0000313" key="6">
    <source>
        <dbReference type="EMBL" id="AQM58444.1"/>
    </source>
</evidence>
<name>A0A1Q1NPL2_PRIPG</name>
<proteinExistence type="evidence at transcript level"/>
<dbReference type="GO" id="GO:0030682">
    <property type="term" value="P:symbiont-mediated perturbation of host defenses"/>
    <property type="evidence" value="ECO:0007669"/>
    <property type="project" value="InterPro"/>
</dbReference>
<evidence type="ECO:0000256" key="2">
    <source>
        <dbReference type="ARBA" id="ARBA00022525"/>
    </source>
</evidence>
<dbReference type="EMBL" id="KX459693">
    <property type="protein sequence ID" value="AQM58444.1"/>
    <property type="molecule type" value="mRNA"/>
</dbReference>
<reference evidence="6" key="1">
    <citation type="journal article" date="2017" name="Mol. Cell. Proteomics">
        <title>Melt with this kiss: Paralysing and liquefying venom of the assassin bug Pristhesancus plagipennis (Hemiptera: Reduviidae).</title>
        <authorList>
            <person name="Walker A.A."/>
            <person name="Madio B."/>
            <person name="Jin J."/>
            <person name="Undheim E.A."/>
            <person name="Fry B.G."/>
            <person name="King G.F."/>
        </authorList>
    </citation>
    <scope>NUCLEOTIDE SEQUENCE</scope>
    <source>
        <tissue evidence="6">Venom/labial gland</tissue>
    </source>
</reference>
<keyword evidence="3 5" id="KW-0732">Signal</keyword>
<dbReference type="InterPro" id="IPR012674">
    <property type="entry name" value="Calycin"/>
</dbReference>
<dbReference type="Pfam" id="PF03973">
    <property type="entry name" value="Triabin"/>
    <property type="match status" value="1"/>
</dbReference>
<feature type="signal peptide" evidence="5">
    <location>
        <begin position="1"/>
        <end position="18"/>
    </location>
</feature>
<evidence type="ECO:0000256" key="4">
    <source>
        <dbReference type="ARBA" id="ARBA00034121"/>
    </source>
</evidence>
<evidence type="ECO:0000256" key="3">
    <source>
        <dbReference type="ARBA" id="ARBA00022729"/>
    </source>
</evidence>
<organism evidence="6">
    <name type="scientific">Pristhesancus plagipennis</name>
    <name type="common">Common assassin bug</name>
    <dbReference type="NCBI Taxonomy" id="1955184"/>
    <lineage>
        <taxon>Eukaryota</taxon>
        <taxon>Metazoa</taxon>
        <taxon>Ecdysozoa</taxon>
        <taxon>Arthropoda</taxon>
        <taxon>Hexapoda</taxon>
        <taxon>Insecta</taxon>
        <taxon>Pterygota</taxon>
        <taxon>Neoptera</taxon>
        <taxon>Paraneoptera</taxon>
        <taxon>Hemiptera</taxon>
        <taxon>Heteroptera</taxon>
        <taxon>Panheteroptera</taxon>
        <taxon>Cimicomorpha</taxon>
        <taxon>Reduviidae</taxon>
        <taxon>Harpactorinae</taxon>
        <taxon>Harpactorini</taxon>
        <taxon>Pristhesancus</taxon>
    </lineage>
</organism>
<dbReference type="Gene3D" id="2.40.128.20">
    <property type="match status" value="1"/>
</dbReference>
<evidence type="ECO:0000256" key="1">
    <source>
        <dbReference type="ARBA" id="ARBA00004613"/>
    </source>
</evidence>
<feature type="chain" id="PRO_5011958785" evidence="5">
    <location>
        <begin position="19"/>
        <end position="195"/>
    </location>
</feature>